<dbReference type="Proteomes" id="UP000265618">
    <property type="component" value="Unassembled WGS sequence"/>
</dbReference>
<keyword evidence="3" id="KW-1185">Reference proteome</keyword>
<feature type="compositionally biased region" description="Polar residues" evidence="1">
    <location>
        <begin position="512"/>
        <end position="521"/>
    </location>
</feature>
<organism evidence="2 3">
    <name type="scientific">Kipferlia bialata</name>
    <dbReference type="NCBI Taxonomy" id="797122"/>
    <lineage>
        <taxon>Eukaryota</taxon>
        <taxon>Metamonada</taxon>
        <taxon>Carpediemonas-like organisms</taxon>
        <taxon>Kipferlia</taxon>
    </lineage>
</organism>
<feature type="region of interest" description="Disordered" evidence="1">
    <location>
        <begin position="488"/>
        <end position="521"/>
    </location>
</feature>
<evidence type="ECO:0000313" key="3">
    <source>
        <dbReference type="Proteomes" id="UP000265618"/>
    </source>
</evidence>
<comment type="caution">
    <text evidence="2">The sequence shown here is derived from an EMBL/GenBank/DDBJ whole genome shotgun (WGS) entry which is preliminary data.</text>
</comment>
<protein>
    <submittedName>
        <fullName evidence="2">Uncharacterized protein</fullName>
    </submittedName>
</protein>
<feature type="compositionally biased region" description="Acidic residues" evidence="1">
    <location>
        <begin position="45"/>
        <end position="59"/>
    </location>
</feature>
<name>A0A9K3GN55_9EUKA</name>
<evidence type="ECO:0000256" key="1">
    <source>
        <dbReference type="SAM" id="MobiDB-lite"/>
    </source>
</evidence>
<sequence>SDSSPRLCLDARTEGEEWLEGVVVRVARVIVPAETETETERETKDDGDEKEETEGEDTEAPPPPPPSLSLSPVSLMSLLPDGTLVSGSGRREARGADTRLWVCSTDRRSIGTVCTANGVAHKDIKPFSLLLVESVSYTEGERETEGVAGCVAPMFDGLSASEAVLSFKTPKGEGEGERERETWLRVSVEATSTYLREAIAHQMGLGHTRIGVCVRIPGRTTLTPIPMATVLKYTILPKYNYETVVTMGLPPIHGSKRLSVYTLPASPCSLPIEQDGLLGVADAAYVSTSTAGKELLRLATVALKEVGVGSVSPASTALWVGAVDRAGCVVLQSMVAHRGRPGQKSFLQGVSTVGDRLSVYVETLPKGCKLPLNNRLPYYTVSGSALVEWVRGGDMPLFNRQLVPAPMGPDGMRQMCHDVQQGLEVEEKGDGDGEGTLSLGEVTLHSGRVGGVRWLRQSTISGVLRGGSPVLVLATGPERDSLDAHLTGARQEREKVRERERGAARQRRGNVRSYNAALSFQ</sequence>
<feature type="compositionally biased region" description="Basic and acidic residues" evidence="1">
    <location>
        <begin position="490"/>
        <end position="503"/>
    </location>
</feature>
<feature type="non-terminal residue" evidence="2">
    <location>
        <position position="1"/>
    </location>
</feature>
<feature type="region of interest" description="Disordered" evidence="1">
    <location>
        <begin position="30"/>
        <end position="72"/>
    </location>
</feature>
<dbReference type="EMBL" id="BDIP01004070">
    <property type="protein sequence ID" value="GIQ88440.1"/>
    <property type="molecule type" value="Genomic_DNA"/>
</dbReference>
<evidence type="ECO:0000313" key="2">
    <source>
        <dbReference type="EMBL" id="GIQ88440.1"/>
    </source>
</evidence>
<proteinExistence type="predicted"/>
<gene>
    <name evidence="2" type="ORF">KIPB_010688</name>
</gene>
<accession>A0A9K3GN55</accession>
<reference evidence="2 3" key="1">
    <citation type="journal article" date="2018" name="PLoS ONE">
        <title>The draft genome of Kipferlia bialata reveals reductive genome evolution in fornicate parasites.</title>
        <authorList>
            <person name="Tanifuji G."/>
            <person name="Takabayashi S."/>
            <person name="Kume K."/>
            <person name="Takagi M."/>
            <person name="Nakayama T."/>
            <person name="Kamikawa R."/>
            <person name="Inagaki Y."/>
            <person name="Hashimoto T."/>
        </authorList>
    </citation>
    <scope>NUCLEOTIDE SEQUENCE [LARGE SCALE GENOMIC DNA]</scope>
    <source>
        <strain evidence="2">NY0173</strain>
    </source>
</reference>
<dbReference type="AlphaFoldDB" id="A0A9K3GN55"/>